<evidence type="ECO:0000313" key="12">
    <source>
        <dbReference type="EMBL" id="KAF2396511.1"/>
    </source>
</evidence>
<evidence type="ECO:0000256" key="5">
    <source>
        <dbReference type="ARBA" id="ARBA00023277"/>
    </source>
</evidence>
<proteinExistence type="inferred from homology"/>
<dbReference type="OrthoDB" id="6123450at2759"/>
<dbReference type="Gene3D" id="1.50.10.10">
    <property type="match status" value="1"/>
</dbReference>
<evidence type="ECO:0000256" key="7">
    <source>
        <dbReference type="ARBA" id="ARBA00023326"/>
    </source>
</evidence>
<dbReference type="PRINTS" id="PR00736">
    <property type="entry name" value="GLHYDRLASE15"/>
</dbReference>
<evidence type="ECO:0000313" key="13">
    <source>
        <dbReference type="Proteomes" id="UP000799640"/>
    </source>
</evidence>
<keyword evidence="13" id="KW-1185">Reference proteome</keyword>
<dbReference type="InterPro" id="IPR008928">
    <property type="entry name" value="6-hairpin_glycosidase_sf"/>
</dbReference>
<dbReference type="EC" id="3.2.1.3" evidence="3"/>
<dbReference type="InterPro" id="IPR011613">
    <property type="entry name" value="GH15-like"/>
</dbReference>
<reference evidence="12" key="1">
    <citation type="journal article" date="2020" name="Stud. Mycol.">
        <title>101 Dothideomycetes genomes: a test case for predicting lifestyles and emergence of pathogens.</title>
        <authorList>
            <person name="Haridas S."/>
            <person name="Albert R."/>
            <person name="Binder M."/>
            <person name="Bloem J."/>
            <person name="Labutti K."/>
            <person name="Salamov A."/>
            <person name="Andreopoulos B."/>
            <person name="Baker S."/>
            <person name="Barry K."/>
            <person name="Bills G."/>
            <person name="Bluhm B."/>
            <person name="Cannon C."/>
            <person name="Castanera R."/>
            <person name="Culley D."/>
            <person name="Daum C."/>
            <person name="Ezra D."/>
            <person name="Gonzalez J."/>
            <person name="Henrissat B."/>
            <person name="Kuo A."/>
            <person name="Liang C."/>
            <person name="Lipzen A."/>
            <person name="Lutzoni F."/>
            <person name="Magnuson J."/>
            <person name="Mondo S."/>
            <person name="Nolan M."/>
            <person name="Ohm R."/>
            <person name="Pangilinan J."/>
            <person name="Park H.-J."/>
            <person name="Ramirez L."/>
            <person name="Alfaro M."/>
            <person name="Sun H."/>
            <person name="Tritt A."/>
            <person name="Yoshinaga Y."/>
            <person name="Zwiers L.-H."/>
            <person name="Turgeon B."/>
            <person name="Goodwin S."/>
            <person name="Spatafora J."/>
            <person name="Crous P."/>
            <person name="Grigoriev I."/>
        </authorList>
    </citation>
    <scope>NUCLEOTIDE SEQUENCE</scope>
    <source>
        <strain evidence="12">CBS 262.69</strain>
    </source>
</reference>
<keyword evidence="10" id="KW-0732">Signal</keyword>
<evidence type="ECO:0000259" key="11">
    <source>
        <dbReference type="Pfam" id="PF00723"/>
    </source>
</evidence>
<evidence type="ECO:0000256" key="2">
    <source>
        <dbReference type="ARBA" id="ARBA00006188"/>
    </source>
</evidence>
<keyword evidence="4" id="KW-0378">Hydrolase</keyword>
<evidence type="ECO:0000256" key="10">
    <source>
        <dbReference type="SAM" id="SignalP"/>
    </source>
</evidence>
<name>A0A6G1HKT8_9PEZI</name>
<dbReference type="InterPro" id="IPR000165">
    <property type="entry name" value="Glucoamylase"/>
</dbReference>
<dbReference type="AlphaFoldDB" id="A0A6G1HKT8"/>
<evidence type="ECO:0000256" key="4">
    <source>
        <dbReference type="ARBA" id="ARBA00022801"/>
    </source>
</evidence>
<evidence type="ECO:0000256" key="3">
    <source>
        <dbReference type="ARBA" id="ARBA00012593"/>
    </source>
</evidence>
<sequence>MTVLFPFIVVAYLFLDVYALLQPQIFIPTHAWKASLNVDLSLDAWLQEEEKIALDNLLKNIAPGGSNCPDCVPGTVIASPSHAHPDYYYQWTRDAALTASTLVSFYSSDPHSYLSQHSLNPFLTAYTSLTSLLQSTPSLAGLGEPKFYVNATPYTLPWGRPQHDGPALRALTLISWIHALNMTYPERWAANRDTFSDIYKAEMPPRSPLKADLEYVAQYWNQQGFDLWEEVSGMHFFTAAVQARALKEGAKIAYVLGDPGAGDWYIQQAAEVDNMLLRFRDSSKGYIIETFDSDRSGLDCGVLLGAVHGTRADGSLPLPVFSDEVLATLLGLVKDMATRFPINAADDAADTDPLRGVGIGRYPEDGYDGYELVPGMGNPWFLCTSTVAQVLYLRAARAQSVGVVNVTDIGVPFWRALLRDDNLQSGAGFAAGETKFDTILARLKAVGDDFLAVVRKHTDEAGSLSEQFDREKGFERGARDLTWSYAAFLEAVWARKGLH</sequence>
<dbReference type="Proteomes" id="UP000799640">
    <property type="component" value="Unassembled WGS sequence"/>
</dbReference>
<comment type="similarity">
    <text evidence="2">Belongs to the glycosyl hydrolase 15 family.</text>
</comment>
<accession>A0A6G1HKT8</accession>
<evidence type="ECO:0000256" key="1">
    <source>
        <dbReference type="ARBA" id="ARBA00001863"/>
    </source>
</evidence>
<dbReference type="SUPFAM" id="SSF48208">
    <property type="entry name" value="Six-hairpin glycosidases"/>
    <property type="match status" value="1"/>
</dbReference>
<dbReference type="GO" id="GO:0000324">
    <property type="term" value="C:fungal-type vacuole"/>
    <property type="evidence" value="ECO:0007669"/>
    <property type="project" value="TreeGrafter"/>
</dbReference>
<dbReference type="PANTHER" id="PTHR31616:SF9">
    <property type="entry name" value="GLUCOAMYLASE, INTRACELLULAR SPORULATION-SPECIFIC"/>
    <property type="match status" value="1"/>
</dbReference>
<keyword evidence="5" id="KW-0119">Carbohydrate metabolism</keyword>
<evidence type="ECO:0000256" key="6">
    <source>
        <dbReference type="ARBA" id="ARBA00023295"/>
    </source>
</evidence>
<feature type="chain" id="PRO_5026003202" description="glucan 1,4-alpha-glucosidase" evidence="10">
    <location>
        <begin position="20"/>
        <end position="499"/>
    </location>
</feature>
<dbReference type="GO" id="GO:0004339">
    <property type="term" value="F:glucan 1,4-alpha-glucosidase activity"/>
    <property type="evidence" value="ECO:0007669"/>
    <property type="project" value="UniProtKB-EC"/>
</dbReference>
<dbReference type="EMBL" id="ML996706">
    <property type="protein sequence ID" value="KAF2396511.1"/>
    <property type="molecule type" value="Genomic_DNA"/>
</dbReference>
<organism evidence="12 13">
    <name type="scientific">Trichodelitschia bisporula</name>
    <dbReference type="NCBI Taxonomy" id="703511"/>
    <lineage>
        <taxon>Eukaryota</taxon>
        <taxon>Fungi</taxon>
        <taxon>Dikarya</taxon>
        <taxon>Ascomycota</taxon>
        <taxon>Pezizomycotina</taxon>
        <taxon>Dothideomycetes</taxon>
        <taxon>Dothideomycetes incertae sedis</taxon>
        <taxon>Phaeotrichales</taxon>
        <taxon>Phaeotrichaceae</taxon>
        <taxon>Trichodelitschia</taxon>
    </lineage>
</organism>
<dbReference type="GO" id="GO:0000272">
    <property type="term" value="P:polysaccharide catabolic process"/>
    <property type="evidence" value="ECO:0007669"/>
    <property type="project" value="UniProtKB-KW"/>
</dbReference>
<comment type="catalytic activity">
    <reaction evidence="1">
        <text>Hydrolysis of terminal (1-&gt;4)-linked alpha-D-glucose residues successively from non-reducing ends of the chains with release of beta-D-glucose.</text>
        <dbReference type="EC" id="3.2.1.3"/>
    </reaction>
</comment>
<dbReference type="Pfam" id="PF00723">
    <property type="entry name" value="Glyco_hydro_15"/>
    <property type="match status" value="1"/>
</dbReference>
<feature type="domain" description="GH15-like" evidence="11">
    <location>
        <begin position="52"/>
        <end position="492"/>
    </location>
</feature>
<keyword evidence="6" id="KW-0326">Glycosidase</keyword>
<protein>
    <recommendedName>
        <fullName evidence="3">glucan 1,4-alpha-glucosidase</fullName>
        <ecNumber evidence="3">3.2.1.3</ecNumber>
    </recommendedName>
    <alternativeName>
        <fullName evidence="9">1,4-alpha-D-glucan glucohydrolase</fullName>
    </alternativeName>
    <alternativeName>
        <fullName evidence="8">Glucan 1,4-alpha-glucosidase</fullName>
    </alternativeName>
</protein>
<dbReference type="InterPro" id="IPR012341">
    <property type="entry name" value="6hp_glycosidase-like_sf"/>
</dbReference>
<feature type="signal peptide" evidence="10">
    <location>
        <begin position="1"/>
        <end position="19"/>
    </location>
</feature>
<gene>
    <name evidence="12" type="ORF">EJ06DRAFT_584985</name>
</gene>
<dbReference type="PANTHER" id="PTHR31616">
    <property type="entry name" value="TREHALASE"/>
    <property type="match status" value="1"/>
</dbReference>
<keyword evidence="7" id="KW-0624">Polysaccharide degradation</keyword>
<evidence type="ECO:0000256" key="9">
    <source>
        <dbReference type="ARBA" id="ARBA00033473"/>
    </source>
</evidence>
<evidence type="ECO:0000256" key="8">
    <source>
        <dbReference type="ARBA" id="ARBA00033442"/>
    </source>
</evidence>